<evidence type="ECO:0000256" key="2">
    <source>
        <dbReference type="ARBA" id="ARBA00022598"/>
    </source>
</evidence>
<comment type="function">
    <text evidence="8">Plays an important role in the de novo pathway of purine nucleotide biosynthesis. Catalyzes the first committed step in the biosynthesis of AMP from IMP.</text>
</comment>
<evidence type="ECO:0000256" key="4">
    <source>
        <dbReference type="ARBA" id="ARBA00022741"/>
    </source>
</evidence>
<evidence type="ECO:0000313" key="11">
    <source>
        <dbReference type="EMBL" id="ACZ18728.1"/>
    </source>
</evidence>
<dbReference type="UniPathway" id="UPA00075">
    <property type="reaction ID" value="UER00335"/>
</dbReference>
<dbReference type="GO" id="GO:0046040">
    <property type="term" value="P:IMP metabolic process"/>
    <property type="evidence" value="ECO:0007669"/>
    <property type="project" value="TreeGrafter"/>
</dbReference>
<keyword evidence="8" id="KW-0963">Cytoplasm</keyword>
<dbReference type="RefSeq" id="WP_012869244.1">
    <property type="nucleotide sequence ID" value="NC_013522.1"/>
</dbReference>
<feature type="binding site" description="in other chain" evidence="8">
    <location>
        <position position="226"/>
    </location>
    <ligand>
        <name>IMP</name>
        <dbReference type="ChEBI" id="CHEBI:58053"/>
        <note>ligand shared between dimeric partners</note>
    </ligand>
</feature>
<gene>
    <name evidence="8" type="primary">purA</name>
    <name evidence="11" type="ordered locus">Taci_0492</name>
</gene>
<dbReference type="EnsemblBacteria" id="ACZ18728">
    <property type="protein sequence ID" value="ACZ18728"/>
    <property type="gene ID" value="Taci_0492"/>
</dbReference>
<feature type="active site" description="Proton acceptor" evidence="8">
    <location>
        <position position="15"/>
    </location>
</feature>
<feature type="binding site" evidence="8">
    <location>
        <position position="42"/>
    </location>
    <ligand>
        <name>Mg(2+)</name>
        <dbReference type="ChEBI" id="CHEBI:18420"/>
    </ligand>
</feature>
<dbReference type="GO" id="GO:0044208">
    <property type="term" value="P:'de novo' AMP biosynthetic process"/>
    <property type="evidence" value="ECO:0007669"/>
    <property type="project" value="UniProtKB-UniRule"/>
</dbReference>
<dbReference type="GO" id="GO:0005525">
    <property type="term" value="F:GTP binding"/>
    <property type="evidence" value="ECO:0007669"/>
    <property type="project" value="UniProtKB-UniRule"/>
</dbReference>
<dbReference type="PROSITE" id="PS01266">
    <property type="entry name" value="ADENYLOSUCCIN_SYN_1"/>
    <property type="match status" value="1"/>
</dbReference>
<dbReference type="InterPro" id="IPR001114">
    <property type="entry name" value="Adenylosuccinate_synthetase"/>
</dbReference>
<comment type="subunit">
    <text evidence="1 8">Homodimer.</text>
</comment>
<dbReference type="SUPFAM" id="SSF52540">
    <property type="entry name" value="P-loop containing nucleoside triphosphate hydrolases"/>
    <property type="match status" value="1"/>
</dbReference>
<evidence type="ECO:0000256" key="6">
    <source>
        <dbReference type="ARBA" id="ARBA00022842"/>
    </source>
</evidence>
<feature type="binding site" description="in other chain" evidence="8">
    <location>
        <position position="241"/>
    </location>
    <ligand>
        <name>IMP</name>
        <dbReference type="ChEBI" id="CHEBI:58053"/>
        <note>ligand shared between dimeric partners</note>
    </ligand>
</feature>
<keyword evidence="7 8" id="KW-0342">GTP-binding</keyword>
<feature type="binding site" description="in other chain" evidence="8">
    <location>
        <position position="131"/>
    </location>
    <ligand>
        <name>IMP</name>
        <dbReference type="ChEBI" id="CHEBI:58053"/>
        <note>ligand shared between dimeric partners</note>
    </ligand>
</feature>
<comment type="similarity">
    <text evidence="8 10">Belongs to the adenylosuccinate synthetase family.</text>
</comment>
<dbReference type="FunFam" id="3.90.170.10:FF:000001">
    <property type="entry name" value="Adenylosuccinate synthetase"/>
    <property type="match status" value="1"/>
</dbReference>
<dbReference type="NCBIfam" id="NF002223">
    <property type="entry name" value="PRK01117.1"/>
    <property type="match status" value="1"/>
</dbReference>
<evidence type="ECO:0000256" key="7">
    <source>
        <dbReference type="ARBA" id="ARBA00023134"/>
    </source>
</evidence>
<dbReference type="InterPro" id="IPR042109">
    <property type="entry name" value="Adenylosuccinate_synth_dom1"/>
</dbReference>
<keyword evidence="12" id="KW-1185">Reference proteome</keyword>
<evidence type="ECO:0000256" key="3">
    <source>
        <dbReference type="ARBA" id="ARBA00022723"/>
    </source>
</evidence>
<dbReference type="Gene3D" id="1.10.300.10">
    <property type="entry name" value="Adenylosuccinate Synthetase, subunit A, domain 2"/>
    <property type="match status" value="1"/>
</dbReference>
<keyword evidence="5 8" id="KW-0658">Purine biosynthesis</keyword>
<dbReference type="EMBL" id="CP001818">
    <property type="protein sequence ID" value="ACZ18728.1"/>
    <property type="molecule type" value="Genomic_DNA"/>
</dbReference>
<dbReference type="PANTHER" id="PTHR11846:SF0">
    <property type="entry name" value="ADENYLOSUCCINATE SYNTHETASE"/>
    <property type="match status" value="1"/>
</dbReference>
<feature type="binding site" evidence="8">
    <location>
        <begin position="333"/>
        <end position="335"/>
    </location>
    <ligand>
        <name>GTP</name>
        <dbReference type="ChEBI" id="CHEBI:37565"/>
    </ligand>
</feature>
<dbReference type="InterPro" id="IPR027417">
    <property type="entry name" value="P-loop_NTPase"/>
</dbReference>
<feature type="binding site" evidence="8">
    <location>
        <position position="145"/>
    </location>
    <ligand>
        <name>IMP</name>
        <dbReference type="ChEBI" id="CHEBI:58053"/>
        <note>ligand shared between dimeric partners</note>
    </ligand>
</feature>
<dbReference type="FunFam" id="1.10.300.10:FF:000001">
    <property type="entry name" value="Adenylosuccinate synthetase"/>
    <property type="match status" value="1"/>
</dbReference>
<feature type="binding site" description="in other chain" evidence="8">
    <location>
        <position position="305"/>
    </location>
    <ligand>
        <name>IMP</name>
        <dbReference type="ChEBI" id="CHEBI:58053"/>
        <note>ligand shared between dimeric partners</note>
    </ligand>
</feature>
<dbReference type="Pfam" id="PF00709">
    <property type="entry name" value="Adenylsucc_synt"/>
    <property type="match status" value="1"/>
</dbReference>
<dbReference type="eggNOG" id="COG0104">
    <property type="taxonomic scope" value="Bacteria"/>
</dbReference>
<name>D1B8X5_THEAS</name>
<protein>
    <recommendedName>
        <fullName evidence="8 10">Adenylosuccinate synthetase</fullName>
        <shortName evidence="8">AMPSase</shortName>
        <shortName evidence="8">AdSS</shortName>
        <ecNumber evidence="8 10">6.3.4.4</ecNumber>
    </recommendedName>
    <alternativeName>
        <fullName evidence="8">IMP--aspartate ligase</fullName>
    </alternativeName>
</protein>
<organism evidence="11 12">
    <name type="scientific">Thermanaerovibrio acidaminovorans (strain ATCC 49978 / DSM 6589 / Su883)</name>
    <name type="common">Selenomonas acidaminovorans</name>
    <dbReference type="NCBI Taxonomy" id="525903"/>
    <lineage>
        <taxon>Bacteria</taxon>
        <taxon>Thermotogati</taxon>
        <taxon>Synergistota</taxon>
        <taxon>Synergistia</taxon>
        <taxon>Synergistales</taxon>
        <taxon>Synergistaceae</taxon>
        <taxon>Thermanaerovibrio</taxon>
    </lineage>
</organism>
<dbReference type="GO" id="GO:0000287">
    <property type="term" value="F:magnesium ion binding"/>
    <property type="evidence" value="ECO:0007669"/>
    <property type="project" value="UniProtKB-UniRule"/>
</dbReference>
<keyword evidence="4 8" id="KW-0547">Nucleotide-binding</keyword>
<comment type="cofactor">
    <cofactor evidence="8">
        <name>Mg(2+)</name>
        <dbReference type="ChEBI" id="CHEBI:18420"/>
    </cofactor>
    <text evidence="8">Binds 1 Mg(2+) ion per subunit.</text>
</comment>
<dbReference type="KEGG" id="tai:Taci_0492"/>
<keyword evidence="6 8" id="KW-0460">Magnesium</keyword>
<feature type="binding site" evidence="8">
    <location>
        <position position="15"/>
    </location>
    <ligand>
        <name>Mg(2+)</name>
        <dbReference type="ChEBI" id="CHEBI:18420"/>
    </ligand>
</feature>
<dbReference type="InterPro" id="IPR018220">
    <property type="entry name" value="Adenylosuccin_syn_GTP-bd"/>
</dbReference>
<dbReference type="Gene3D" id="3.90.170.10">
    <property type="entry name" value="Adenylosuccinate Synthetase, subunit A, domain 3"/>
    <property type="match status" value="1"/>
</dbReference>
<dbReference type="InterPro" id="IPR042110">
    <property type="entry name" value="Adenylosuccinate_synth_dom2"/>
</dbReference>
<feature type="active site" description="Proton donor" evidence="8">
    <location>
        <position position="43"/>
    </location>
</feature>
<keyword evidence="2 8" id="KW-0436">Ligase</keyword>
<dbReference type="GO" id="GO:0004019">
    <property type="term" value="F:adenylosuccinate synthase activity"/>
    <property type="evidence" value="ECO:0007669"/>
    <property type="project" value="UniProtKB-UniRule"/>
</dbReference>
<proteinExistence type="inferred from homology"/>
<dbReference type="HAMAP" id="MF_00011">
    <property type="entry name" value="Adenylosucc_synth"/>
    <property type="match status" value="1"/>
</dbReference>
<evidence type="ECO:0000256" key="10">
    <source>
        <dbReference type="RuleBase" id="RU000520"/>
    </source>
</evidence>
<feature type="active site" evidence="9">
    <location>
        <position position="142"/>
    </location>
</feature>
<dbReference type="PATRIC" id="fig|525903.6.peg.497"/>
<evidence type="ECO:0000256" key="5">
    <source>
        <dbReference type="ARBA" id="ARBA00022755"/>
    </source>
</evidence>
<evidence type="ECO:0000256" key="1">
    <source>
        <dbReference type="ARBA" id="ARBA00011738"/>
    </source>
</evidence>
<evidence type="ECO:0000313" key="12">
    <source>
        <dbReference type="Proteomes" id="UP000002030"/>
    </source>
</evidence>
<evidence type="ECO:0000256" key="8">
    <source>
        <dbReference type="HAMAP-Rule" id="MF_00011"/>
    </source>
</evidence>
<dbReference type="STRING" id="525903.Taci_0492"/>
<feature type="binding site" evidence="8">
    <location>
        <begin position="301"/>
        <end position="307"/>
    </location>
    <ligand>
        <name>substrate</name>
    </ligand>
</feature>
<sequence length="428" mass="46504">MKRGAEVIIGAQWGDEGKGRVVDAIADRVDLVVRYQGGANAGHTVITGDEKFVFHLLPSGMLYPGKVCVIGGGVVVDPDQLLAELSELREKGRDRARLVVSRNAHVVMPYHKMLDVLSERERSASQRIGTTSRGIGPCYVDKFARVGIRIGDLMDEEVLREKLTLNLESKNMVLTRIYGEKPLALDELLEKGLQWGRSLSPFVGDAYLEVNNALDQGKGVLFEGAQGTLLDVDFGTYPYVTSSSPTSGGACTGTGVGPNRIDRVIGVAKAYCTRVGEGPFPTELSDPIGDRLRSVGNEYGATTGRPRRCGWLDLVALKFSVMVNGLDCIALTKMDVLSGLEEIKVAVEYQLDGQRISHFPLDHRSLSRVTPVYRTLKGFGEDISACRSFDDLPKAARDYVAFIEEYCGVPVALLGVGPAREATIIRGL</sequence>
<dbReference type="SMART" id="SM00788">
    <property type="entry name" value="Adenylsucc_synt"/>
    <property type="match status" value="1"/>
</dbReference>
<comment type="subcellular location">
    <subcellularLocation>
        <location evidence="8">Cytoplasm</location>
    </subcellularLocation>
</comment>
<dbReference type="Proteomes" id="UP000002030">
    <property type="component" value="Chromosome"/>
</dbReference>
<comment type="catalytic activity">
    <reaction evidence="8 10">
        <text>IMP + L-aspartate + GTP = N(6)-(1,2-dicarboxyethyl)-AMP + GDP + phosphate + 2 H(+)</text>
        <dbReference type="Rhea" id="RHEA:15753"/>
        <dbReference type="ChEBI" id="CHEBI:15378"/>
        <dbReference type="ChEBI" id="CHEBI:29991"/>
        <dbReference type="ChEBI" id="CHEBI:37565"/>
        <dbReference type="ChEBI" id="CHEBI:43474"/>
        <dbReference type="ChEBI" id="CHEBI:57567"/>
        <dbReference type="ChEBI" id="CHEBI:58053"/>
        <dbReference type="ChEBI" id="CHEBI:58189"/>
        <dbReference type="EC" id="6.3.4.4"/>
    </reaction>
</comment>
<feature type="binding site" evidence="8">
    <location>
        <begin position="415"/>
        <end position="417"/>
    </location>
    <ligand>
        <name>GTP</name>
        <dbReference type="ChEBI" id="CHEBI:37565"/>
    </ligand>
</feature>
<evidence type="ECO:0000256" key="9">
    <source>
        <dbReference type="PROSITE-ProRule" id="PRU10134"/>
    </source>
</evidence>
<feature type="binding site" evidence="8">
    <location>
        <position position="307"/>
    </location>
    <ligand>
        <name>GTP</name>
        <dbReference type="ChEBI" id="CHEBI:37565"/>
    </ligand>
</feature>
<dbReference type="AlphaFoldDB" id="D1B8X5"/>
<dbReference type="CDD" id="cd03108">
    <property type="entry name" value="AdSS"/>
    <property type="match status" value="1"/>
</dbReference>
<comment type="pathway">
    <text evidence="8 10">Purine metabolism; AMP biosynthesis via de novo pathway; AMP from IMP: step 1/2.</text>
</comment>
<dbReference type="InterPro" id="IPR033128">
    <property type="entry name" value="Adenylosuccin_syn_Lys_AS"/>
</dbReference>
<dbReference type="NCBIfam" id="TIGR00184">
    <property type="entry name" value="purA"/>
    <property type="match status" value="1"/>
</dbReference>
<feature type="binding site" description="in other chain" evidence="8">
    <location>
        <begin position="15"/>
        <end position="18"/>
    </location>
    <ligand>
        <name>IMP</name>
        <dbReference type="ChEBI" id="CHEBI:58053"/>
        <note>ligand shared between dimeric partners</note>
    </ligand>
</feature>
<dbReference type="PROSITE" id="PS00513">
    <property type="entry name" value="ADENYLOSUCCIN_SYN_2"/>
    <property type="match status" value="1"/>
</dbReference>
<reference evidence="11 12" key="1">
    <citation type="journal article" date="2009" name="Stand. Genomic Sci.">
        <title>Complete genome sequence of Thermanaerovibrio acidaminovorans type strain (Su883).</title>
        <authorList>
            <person name="Chovatia M."/>
            <person name="Sikorski J."/>
            <person name="Schroder M."/>
            <person name="Lapidus A."/>
            <person name="Nolan M."/>
            <person name="Tice H."/>
            <person name="Glavina Del Rio T."/>
            <person name="Copeland A."/>
            <person name="Cheng J.F."/>
            <person name="Lucas S."/>
            <person name="Chen F."/>
            <person name="Bruce D."/>
            <person name="Goodwin L."/>
            <person name="Pitluck S."/>
            <person name="Ivanova N."/>
            <person name="Mavromatis K."/>
            <person name="Ovchinnikova G."/>
            <person name="Pati A."/>
            <person name="Chen A."/>
            <person name="Palaniappan K."/>
            <person name="Land M."/>
            <person name="Hauser L."/>
            <person name="Chang Y.J."/>
            <person name="Jeffries C.D."/>
            <person name="Chain P."/>
            <person name="Saunders E."/>
            <person name="Detter J.C."/>
            <person name="Brettin T."/>
            <person name="Rohde M."/>
            <person name="Goker M."/>
            <person name="Spring S."/>
            <person name="Bristow J."/>
            <person name="Markowitz V."/>
            <person name="Hugenholtz P."/>
            <person name="Kyrpides N.C."/>
            <person name="Klenk H.P."/>
            <person name="Eisen J.A."/>
        </authorList>
    </citation>
    <scope>NUCLEOTIDE SEQUENCE [LARGE SCALE GENOMIC DNA]</scope>
    <source>
        <strain evidence="12">ATCC 49978 / DSM 6589 / Su883</strain>
    </source>
</reference>
<dbReference type="GO" id="GO:0005737">
    <property type="term" value="C:cytoplasm"/>
    <property type="evidence" value="ECO:0007669"/>
    <property type="project" value="UniProtKB-SubCell"/>
</dbReference>
<feature type="binding site" description="in other chain" evidence="8">
    <location>
        <begin position="40"/>
        <end position="43"/>
    </location>
    <ligand>
        <name>IMP</name>
        <dbReference type="ChEBI" id="CHEBI:58053"/>
        <note>ligand shared between dimeric partners</note>
    </ligand>
</feature>
<feature type="binding site" evidence="8">
    <location>
        <begin position="42"/>
        <end position="44"/>
    </location>
    <ligand>
        <name>GTP</name>
        <dbReference type="ChEBI" id="CHEBI:37565"/>
    </ligand>
</feature>
<dbReference type="PANTHER" id="PTHR11846">
    <property type="entry name" value="ADENYLOSUCCINATE SYNTHETASE"/>
    <property type="match status" value="1"/>
</dbReference>
<dbReference type="Gene3D" id="3.40.440.10">
    <property type="entry name" value="Adenylosuccinate Synthetase, subunit A, domain 1"/>
    <property type="match status" value="1"/>
</dbReference>
<dbReference type="OrthoDB" id="9807553at2"/>
<dbReference type="EC" id="6.3.4.4" evidence="8 10"/>
<accession>D1B8X5</accession>
<feature type="binding site" evidence="8">
    <location>
        <begin position="14"/>
        <end position="20"/>
    </location>
    <ligand>
        <name>GTP</name>
        <dbReference type="ChEBI" id="CHEBI:37565"/>
    </ligand>
</feature>
<keyword evidence="3 8" id="KW-0479">Metal-binding</keyword>
<dbReference type="InterPro" id="IPR042111">
    <property type="entry name" value="Adenylosuccinate_synth_dom3"/>
</dbReference>
<dbReference type="HOGENOM" id="CLU_029848_0_0_0"/>